<accession>A0A4U0SUA0</accession>
<dbReference type="SMART" id="SM00347">
    <property type="entry name" value="HTH_MARR"/>
    <property type="match status" value="1"/>
</dbReference>
<dbReference type="AlphaFoldDB" id="A0A4U0SUA0"/>
<dbReference type="InterPro" id="IPR036390">
    <property type="entry name" value="WH_DNA-bd_sf"/>
</dbReference>
<evidence type="ECO:0000259" key="1">
    <source>
        <dbReference type="SMART" id="SM00347"/>
    </source>
</evidence>
<comment type="caution">
    <text evidence="2">The sequence shown here is derived from an EMBL/GenBank/DDBJ whole genome shotgun (WGS) entry which is preliminary data.</text>
</comment>
<evidence type="ECO:0000313" key="2">
    <source>
        <dbReference type="EMBL" id="TKA13103.1"/>
    </source>
</evidence>
<evidence type="ECO:0000313" key="3">
    <source>
        <dbReference type="Proteomes" id="UP000305778"/>
    </source>
</evidence>
<dbReference type="Pfam" id="PF01047">
    <property type="entry name" value="MarR"/>
    <property type="match status" value="1"/>
</dbReference>
<dbReference type="RefSeq" id="WP_136721971.1">
    <property type="nucleotide sequence ID" value="NZ_SUMC01000002.1"/>
</dbReference>
<dbReference type="Proteomes" id="UP000305778">
    <property type="component" value="Unassembled WGS sequence"/>
</dbReference>
<keyword evidence="3" id="KW-1185">Reference proteome</keyword>
<feature type="domain" description="HTH marR-type" evidence="1">
    <location>
        <begin position="24"/>
        <end position="124"/>
    </location>
</feature>
<dbReference type="OrthoDB" id="3239785at2"/>
<gene>
    <name evidence="2" type="ORF">FCI23_03760</name>
</gene>
<dbReference type="Gene3D" id="1.10.10.10">
    <property type="entry name" value="Winged helix-like DNA-binding domain superfamily/Winged helix DNA-binding domain"/>
    <property type="match status" value="1"/>
</dbReference>
<dbReference type="InterPro" id="IPR036388">
    <property type="entry name" value="WH-like_DNA-bd_sf"/>
</dbReference>
<proteinExistence type="predicted"/>
<organism evidence="2 3">
    <name type="scientific">Actinacidiphila oryziradicis</name>
    <dbReference type="NCBI Taxonomy" id="2571141"/>
    <lineage>
        <taxon>Bacteria</taxon>
        <taxon>Bacillati</taxon>
        <taxon>Actinomycetota</taxon>
        <taxon>Actinomycetes</taxon>
        <taxon>Kitasatosporales</taxon>
        <taxon>Streptomycetaceae</taxon>
        <taxon>Actinacidiphila</taxon>
    </lineage>
</organism>
<reference evidence="2 3" key="1">
    <citation type="submission" date="2019-04" db="EMBL/GenBank/DDBJ databases">
        <title>Streptomyces oryziradicis sp. nov., a novel actinomycete isolated from rhizosphere soil of rice (Oryza sativa L.).</title>
        <authorList>
            <person name="Li C."/>
        </authorList>
    </citation>
    <scope>NUCLEOTIDE SEQUENCE [LARGE SCALE GENOMIC DNA]</scope>
    <source>
        <strain evidence="2 3">NEAU-C40</strain>
    </source>
</reference>
<name>A0A4U0SUA0_9ACTN</name>
<protein>
    <submittedName>
        <fullName evidence="2">MarR family transcriptional regulator</fullName>
    </submittedName>
</protein>
<dbReference type="SUPFAM" id="SSF46785">
    <property type="entry name" value="Winged helix' DNA-binding domain"/>
    <property type="match status" value="1"/>
</dbReference>
<sequence>MGEELCDLERELILLLRHHLANARKQNPKLLERSAYLLLSRLQTEGPMSIGQLADALGLDASTVNRQTAAVLQHGLAERIPDPDGGIARKFSVTREGAERVAADREWGRQSMGRAVEDWPEDDVRDLVRLLTRFNVSVEKMDGRPWPREQVSSEASG</sequence>
<dbReference type="EMBL" id="SUMC01000002">
    <property type="protein sequence ID" value="TKA13103.1"/>
    <property type="molecule type" value="Genomic_DNA"/>
</dbReference>
<dbReference type="GO" id="GO:0003700">
    <property type="term" value="F:DNA-binding transcription factor activity"/>
    <property type="evidence" value="ECO:0007669"/>
    <property type="project" value="InterPro"/>
</dbReference>
<dbReference type="InterPro" id="IPR000835">
    <property type="entry name" value="HTH_MarR-typ"/>
</dbReference>